<evidence type="ECO:0000313" key="4">
    <source>
        <dbReference type="Proteomes" id="UP000036503"/>
    </source>
</evidence>
<sequence length="203" mass="22934">MVHYIADIIGPLCEVVLQDMRNPNCSIIAIRNGYVSGRNIGGPLTNLALKIMEGAPNLQEKFLSNYTSKNSHGEDLISSTYFIRDDEKKIIGMLCVNILKSGFQSIMPTDSRQEQNGTISEHHHRVNEYLYASSDQIIIRSVQDMLDERHLSAENITFAEKKELIFLLKKNGIFKIKGSVPRVGMLLDIAASTIYRYLSQNEK</sequence>
<dbReference type="PATRIC" id="fig|1122219.3.peg.3505"/>
<dbReference type="PANTHER" id="PTHR35568">
    <property type="entry name" value="TRANSCRIPTIONAL REGULATOR DAUR"/>
    <property type="match status" value="1"/>
</dbReference>
<dbReference type="EMBL" id="LEKT01000093">
    <property type="protein sequence ID" value="KMO85205.1"/>
    <property type="molecule type" value="Genomic_DNA"/>
</dbReference>
<reference evidence="3 4" key="1">
    <citation type="submission" date="2015-06" db="EMBL/GenBank/DDBJ databases">
        <title>Draft genome sequence of beer spoilage bacterium Megasphaera cerevisiae type strain 20462.</title>
        <authorList>
            <person name="Kutumbaka K."/>
            <person name="Pasmowitz J."/>
            <person name="Mategko J."/>
            <person name="Reyes D."/>
            <person name="Friedrich A."/>
            <person name="Han S."/>
            <person name="Martens-Habbena W."/>
            <person name="Neal-McKinney J."/>
            <person name="Janagama H.K."/>
            <person name="Nadala C."/>
            <person name="Samadpour M."/>
        </authorList>
    </citation>
    <scope>NUCLEOTIDE SEQUENCE [LARGE SCALE GENOMIC DNA]</scope>
    <source>
        <strain evidence="3 4">DSM 20462</strain>
    </source>
</reference>
<gene>
    <name evidence="3" type="ORF">AB840_14885</name>
</gene>
<dbReference type="Pfam" id="PF13309">
    <property type="entry name" value="HTH_22"/>
    <property type="match status" value="1"/>
</dbReference>
<name>A0A0J6WP88_9FIRM</name>
<protein>
    <recommendedName>
        <fullName evidence="5">YheO-like protein</fullName>
    </recommendedName>
</protein>
<dbReference type="AlphaFoldDB" id="A0A0J6WP88"/>
<evidence type="ECO:0008006" key="5">
    <source>
        <dbReference type="Google" id="ProtNLM"/>
    </source>
</evidence>
<evidence type="ECO:0000259" key="1">
    <source>
        <dbReference type="Pfam" id="PF08348"/>
    </source>
</evidence>
<organism evidence="3 4">
    <name type="scientific">Megasphaera cerevisiae DSM 20462</name>
    <dbReference type="NCBI Taxonomy" id="1122219"/>
    <lineage>
        <taxon>Bacteria</taxon>
        <taxon>Bacillati</taxon>
        <taxon>Bacillota</taxon>
        <taxon>Negativicutes</taxon>
        <taxon>Veillonellales</taxon>
        <taxon>Veillonellaceae</taxon>
        <taxon>Megasphaera</taxon>
    </lineage>
</organism>
<dbReference type="Pfam" id="PF08348">
    <property type="entry name" value="PAS_6"/>
    <property type="match status" value="1"/>
</dbReference>
<dbReference type="InParanoid" id="A0A0J6WP88"/>
<feature type="domain" description="Transcriptional regulator DauR-like HTH" evidence="2">
    <location>
        <begin position="141"/>
        <end position="198"/>
    </location>
</feature>
<evidence type="ECO:0000259" key="2">
    <source>
        <dbReference type="Pfam" id="PF13309"/>
    </source>
</evidence>
<proteinExistence type="predicted"/>
<dbReference type="InterPro" id="IPR039445">
    <property type="entry name" value="DauR-like_HTH"/>
</dbReference>
<dbReference type="PANTHER" id="PTHR35568:SF1">
    <property type="entry name" value="TRANSCRIPTIONAL REGULATOR DAUR"/>
    <property type="match status" value="1"/>
</dbReference>
<dbReference type="InterPro" id="IPR039446">
    <property type="entry name" value="DauR-like"/>
</dbReference>
<comment type="caution">
    <text evidence="3">The sequence shown here is derived from an EMBL/GenBank/DDBJ whole genome shotgun (WGS) entry which is preliminary data.</text>
</comment>
<keyword evidence="4" id="KW-1185">Reference proteome</keyword>
<dbReference type="InterPro" id="IPR013559">
    <property type="entry name" value="YheO"/>
</dbReference>
<evidence type="ECO:0000313" key="3">
    <source>
        <dbReference type="EMBL" id="KMO85205.1"/>
    </source>
</evidence>
<dbReference type="Proteomes" id="UP000036503">
    <property type="component" value="Unassembled WGS sequence"/>
</dbReference>
<accession>A0A0J6WP88</accession>
<feature type="domain" description="YheO-like" evidence="1">
    <location>
        <begin position="1"/>
        <end position="103"/>
    </location>
</feature>